<proteinExistence type="predicted"/>
<dbReference type="GO" id="GO:0005737">
    <property type="term" value="C:cytoplasm"/>
    <property type="evidence" value="ECO:0007669"/>
    <property type="project" value="UniProtKB-SubCell"/>
</dbReference>
<comment type="function">
    <text evidence="6">Catalyzes the GTP-dependent phosphorylation of 5-hydroxy-L-lysine.</text>
</comment>
<accession>A0A0F0LBZ7</accession>
<evidence type="ECO:0000256" key="4">
    <source>
        <dbReference type="ARBA" id="ARBA00022777"/>
    </source>
</evidence>
<dbReference type="EC" id="2.7.1.81" evidence="7"/>
<evidence type="ECO:0000313" key="10">
    <source>
        <dbReference type="EMBL" id="KJL29096.1"/>
    </source>
</evidence>
<organism evidence="10 11">
    <name type="scientific">Microbacterium oxydans</name>
    <dbReference type="NCBI Taxonomy" id="82380"/>
    <lineage>
        <taxon>Bacteria</taxon>
        <taxon>Bacillati</taxon>
        <taxon>Actinomycetota</taxon>
        <taxon>Actinomycetes</taxon>
        <taxon>Micrococcales</taxon>
        <taxon>Microbacteriaceae</taxon>
        <taxon>Microbacterium</taxon>
    </lineage>
</organism>
<dbReference type="Gene3D" id="3.90.1200.10">
    <property type="match status" value="1"/>
</dbReference>
<keyword evidence="2" id="KW-0963">Cytoplasm</keyword>
<dbReference type="SUPFAM" id="SSF56112">
    <property type="entry name" value="Protein kinase-like (PK-like)"/>
    <property type="match status" value="1"/>
</dbReference>
<evidence type="ECO:0000259" key="9">
    <source>
        <dbReference type="Pfam" id="PF01636"/>
    </source>
</evidence>
<dbReference type="Pfam" id="PF01636">
    <property type="entry name" value="APH"/>
    <property type="match status" value="1"/>
</dbReference>
<evidence type="ECO:0000256" key="6">
    <source>
        <dbReference type="ARBA" id="ARBA00037368"/>
    </source>
</evidence>
<dbReference type="InterPro" id="IPR050249">
    <property type="entry name" value="Pseudomonas-type_ThrB"/>
</dbReference>
<dbReference type="PANTHER" id="PTHR21064">
    <property type="entry name" value="AMINOGLYCOSIDE PHOSPHOTRANSFERASE DOMAIN-CONTAINING PROTEIN-RELATED"/>
    <property type="match status" value="1"/>
</dbReference>
<dbReference type="InterPro" id="IPR002575">
    <property type="entry name" value="Aminoglycoside_PTrfase"/>
</dbReference>
<dbReference type="RefSeq" id="WP_045279109.1">
    <property type="nucleotide sequence ID" value="NZ_JYIW01000024.1"/>
</dbReference>
<evidence type="ECO:0000313" key="11">
    <source>
        <dbReference type="Proteomes" id="UP000033640"/>
    </source>
</evidence>
<reference evidence="10 11" key="1">
    <citation type="submission" date="2015-02" db="EMBL/GenBank/DDBJ databases">
        <title>Draft genome sequences of ten Microbacterium spp. with emphasis on heavy metal contaminated environments.</title>
        <authorList>
            <person name="Corretto E."/>
        </authorList>
    </citation>
    <scope>NUCLEOTIDE SEQUENCE [LARGE SCALE GENOMIC DNA]</scope>
    <source>
        <strain evidence="10 11">BEL4b</strain>
    </source>
</reference>
<evidence type="ECO:0000256" key="7">
    <source>
        <dbReference type="ARBA" id="ARBA00038873"/>
    </source>
</evidence>
<dbReference type="PANTHER" id="PTHR21064:SF1">
    <property type="entry name" value="HYDROXYLYSINE KINASE"/>
    <property type="match status" value="1"/>
</dbReference>
<comment type="catalytic activity">
    <reaction evidence="5">
        <text>(5R)-5-hydroxy-L-lysine + GTP = (5R)-5-phosphooxy-L-lysine + GDP + H(+)</text>
        <dbReference type="Rhea" id="RHEA:19049"/>
        <dbReference type="ChEBI" id="CHEBI:15378"/>
        <dbReference type="ChEBI" id="CHEBI:37565"/>
        <dbReference type="ChEBI" id="CHEBI:57882"/>
        <dbReference type="ChEBI" id="CHEBI:58189"/>
        <dbReference type="ChEBI" id="CHEBI:58357"/>
        <dbReference type="EC" id="2.7.1.81"/>
    </reaction>
</comment>
<dbReference type="PATRIC" id="fig|82380.11.peg.1757"/>
<dbReference type="Proteomes" id="UP000033640">
    <property type="component" value="Unassembled WGS sequence"/>
</dbReference>
<protein>
    <recommendedName>
        <fullName evidence="8">Hydroxylysine kinase</fullName>
        <ecNumber evidence="7">2.7.1.81</ecNumber>
    </recommendedName>
</protein>
<sequence length="355" mass="39501">MDAATEALLRDTGLAGTAHRVDEDWLARVLDQRYGLQGNLSRLDTEKDATYRLRHGDADAAGEFLVKISHPEEPLDVVRCQVDVIGSIEHADPGIPLQNVRPALDGRLWRPFDDETGQPAGILRVYRFLPGLLLAEHPASPQQRHAVGAMLGRVDSALADFAHPGETPLLAWDLRRFLHFEPLIELEADERRHELARQVFGTFREEVQPRLATARSQVIHGDFSPYNVVVDPSAVGYVSGVIDFGDTMRAPVVFDPAVLLGNHLQSAPRHPWVEARDLLDGYRDMFPLSDEEVGMVAVAAAARVVLRALIATWRLEQGTDRADYVRRHALHDWGRVAGVIDLGFDAAHSYLLHQD</sequence>
<evidence type="ECO:0000256" key="1">
    <source>
        <dbReference type="ARBA" id="ARBA00004496"/>
    </source>
</evidence>
<evidence type="ECO:0000256" key="2">
    <source>
        <dbReference type="ARBA" id="ARBA00022490"/>
    </source>
</evidence>
<dbReference type="EMBL" id="JYIW01000024">
    <property type="protein sequence ID" value="KJL29096.1"/>
    <property type="molecule type" value="Genomic_DNA"/>
</dbReference>
<keyword evidence="3 10" id="KW-0808">Transferase</keyword>
<dbReference type="InterPro" id="IPR011009">
    <property type="entry name" value="Kinase-like_dom_sf"/>
</dbReference>
<comment type="subcellular location">
    <subcellularLocation>
        <location evidence="1">Cytoplasm</location>
    </subcellularLocation>
</comment>
<gene>
    <name evidence="10" type="primary">thrB_1</name>
    <name evidence="10" type="ORF">RS83_01721</name>
</gene>
<feature type="domain" description="Aminoglycoside phosphotransferase" evidence="9">
    <location>
        <begin position="50"/>
        <end position="276"/>
    </location>
</feature>
<keyword evidence="4 10" id="KW-0418">Kinase</keyword>
<name>A0A0F0LBZ7_9MICO</name>
<dbReference type="AlphaFoldDB" id="A0A0F0LBZ7"/>
<evidence type="ECO:0000256" key="3">
    <source>
        <dbReference type="ARBA" id="ARBA00022679"/>
    </source>
</evidence>
<dbReference type="GO" id="GO:0047992">
    <property type="term" value="F:hydroxylysine kinase activity"/>
    <property type="evidence" value="ECO:0007669"/>
    <property type="project" value="UniProtKB-EC"/>
</dbReference>
<evidence type="ECO:0000256" key="5">
    <source>
        <dbReference type="ARBA" id="ARBA00036820"/>
    </source>
</evidence>
<comment type="caution">
    <text evidence="10">The sequence shown here is derived from an EMBL/GenBank/DDBJ whole genome shotgun (WGS) entry which is preliminary data.</text>
</comment>
<evidence type="ECO:0000256" key="8">
    <source>
        <dbReference type="ARBA" id="ARBA00040505"/>
    </source>
</evidence>